<dbReference type="Pfam" id="PF12836">
    <property type="entry name" value="HHH_3"/>
    <property type="match status" value="1"/>
</dbReference>
<protein>
    <submittedName>
        <fullName evidence="1">Helix-hairpin-helix domain-containing protein</fullName>
    </submittedName>
</protein>
<dbReference type="InterPro" id="IPR010994">
    <property type="entry name" value="RuvA_2-like"/>
</dbReference>
<proteinExistence type="predicted"/>
<dbReference type="EMBL" id="JAJEQL010000015">
    <property type="protein sequence ID" value="MCC2199607.1"/>
    <property type="molecule type" value="Genomic_DNA"/>
</dbReference>
<reference evidence="1" key="1">
    <citation type="submission" date="2021-10" db="EMBL/GenBank/DDBJ databases">
        <title>Anaerobic single-cell dispensing facilitates the cultivation of human gut bacteria.</title>
        <authorList>
            <person name="Afrizal A."/>
        </authorList>
    </citation>
    <scope>NUCLEOTIDE SEQUENCE</scope>
    <source>
        <strain evidence="1">CLA-AA-H233</strain>
    </source>
</reference>
<evidence type="ECO:0000313" key="1">
    <source>
        <dbReference type="EMBL" id="MCC2199607.1"/>
    </source>
</evidence>
<comment type="caution">
    <text evidence="1">The sequence shown here is derived from an EMBL/GenBank/DDBJ whole genome shotgun (WGS) entry which is preliminary data.</text>
</comment>
<dbReference type="Proteomes" id="UP001430637">
    <property type="component" value="Unassembled WGS sequence"/>
</dbReference>
<dbReference type="PROSITE" id="PS51318">
    <property type="entry name" value="TAT"/>
    <property type="match status" value="1"/>
</dbReference>
<dbReference type="InterPro" id="IPR051675">
    <property type="entry name" value="Endo/Exo/Phosphatase_dom_1"/>
</dbReference>
<dbReference type="RefSeq" id="WP_227621118.1">
    <property type="nucleotide sequence ID" value="NZ_JAJEQL010000015.1"/>
</dbReference>
<accession>A0ABS8F9Z5</accession>
<dbReference type="InterPro" id="IPR006311">
    <property type="entry name" value="TAT_signal"/>
</dbReference>
<evidence type="ECO:0000313" key="2">
    <source>
        <dbReference type="Proteomes" id="UP001430637"/>
    </source>
</evidence>
<organism evidence="1 2">
    <name type="scientific">Faecalibacterium butyricigenerans</name>
    <dbReference type="NCBI Taxonomy" id="1851427"/>
    <lineage>
        <taxon>Bacteria</taxon>
        <taxon>Bacillati</taxon>
        <taxon>Bacillota</taxon>
        <taxon>Clostridia</taxon>
        <taxon>Eubacteriales</taxon>
        <taxon>Oscillospiraceae</taxon>
        <taxon>Faecalibacterium</taxon>
    </lineage>
</organism>
<dbReference type="PANTHER" id="PTHR21180:SF32">
    <property type="entry name" value="ENDONUCLEASE_EXONUCLEASE_PHOSPHATASE FAMILY DOMAIN-CONTAINING PROTEIN 1"/>
    <property type="match status" value="1"/>
</dbReference>
<dbReference type="PROSITE" id="PS51257">
    <property type="entry name" value="PROKAR_LIPOPROTEIN"/>
    <property type="match status" value="1"/>
</dbReference>
<keyword evidence="2" id="KW-1185">Reference proteome</keyword>
<name>A0ABS8F9Z5_9FIRM</name>
<sequence>MKETMSAPRQRRFLALAAAAAACIVGLALWYAVPPAPAQDVPASAPEALRESFRVDLNTAGVDAMTTLPGLGEKKARAVLEYRLTHGPFRSLGEVAQVPGVTQDMIDGWQGLVYLS</sequence>
<dbReference type="PANTHER" id="PTHR21180">
    <property type="entry name" value="ENDONUCLEASE/EXONUCLEASE/PHOSPHATASE FAMILY DOMAIN-CONTAINING PROTEIN 1"/>
    <property type="match status" value="1"/>
</dbReference>
<gene>
    <name evidence="1" type="ORF">LKD23_07565</name>
</gene>
<dbReference type="SUPFAM" id="SSF47781">
    <property type="entry name" value="RuvA domain 2-like"/>
    <property type="match status" value="1"/>
</dbReference>
<dbReference type="Gene3D" id="1.10.150.280">
    <property type="entry name" value="AF1531-like domain"/>
    <property type="match status" value="1"/>
</dbReference>